<accession>A0A9D4JDX0</accession>
<comment type="caution">
    <text evidence="2">The sequence shown here is derived from an EMBL/GenBank/DDBJ whole genome shotgun (WGS) entry which is preliminary data.</text>
</comment>
<dbReference type="Proteomes" id="UP000828390">
    <property type="component" value="Unassembled WGS sequence"/>
</dbReference>
<reference evidence="2" key="2">
    <citation type="submission" date="2020-11" db="EMBL/GenBank/DDBJ databases">
        <authorList>
            <person name="McCartney M.A."/>
            <person name="Auch B."/>
            <person name="Kono T."/>
            <person name="Mallez S."/>
            <person name="Becker A."/>
            <person name="Gohl D.M."/>
            <person name="Silverstein K.A.T."/>
            <person name="Koren S."/>
            <person name="Bechman K.B."/>
            <person name="Herman A."/>
            <person name="Abrahante J.E."/>
            <person name="Garbe J."/>
        </authorList>
    </citation>
    <scope>NUCLEOTIDE SEQUENCE</scope>
    <source>
        <strain evidence="2">Duluth1</strain>
        <tissue evidence="2">Whole animal</tissue>
    </source>
</reference>
<gene>
    <name evidence="2" type="ORF">DPMN_133350</name>
</gene>
<reference evidence="2" key="1">
    <citation type="journal article" date="2019" name="bioRxiv">
        <title>The Genome of the Zebra Mussel, Dreissena polymorpha: A Resource for Invasive Species Research.</title>
        <authorList>
            <person name="McCartney M.A."/>
            <person name="Auch B."/>
            <person name="Kono T."/>
            <person name="Mallez S."/>
            <person name="Zhang Y."/>
            <person name="Obille A."/>
            <person name="Becker A."/>
            <person name="Abrahante J.E."/>
            <person name="Garbe J."/>
            <person name="Badalamenti J.P."/>
            <person name="Herman A."/>
            <person name="Mangelson H."/>
            <person name="Liachko I."/>
            <person name="Sullivan S."/>
            <person name="Sone E.D."/>
            <person name="Koren S."/>
            <person name="Silverstein K.A.T."/>
            <person name="Beckman K.B."/>
            <person name="Gohl D.M."/>
        </authorList>
    </citation>
    <scope>NUCLEOTIDE SEQUENCE</scope>
    <source>
        <strain evidence="2">Duluth1</strain>
        <tissue evidence="2">Whole animal</tissue>
    </source>
</reference>
<evidence type="ECO:0000313" key="3">
    <source>
        <dbReference type="Proteomes" id="UP000828390"/>
    </source>
</evidence>
<proteinExistence type="predicted"/>
<evidence type="ECO:0000256" key="1">
    <source>
        <dbReference type="SAM" id="MobiDB-lite"/>
    </source>
</evidence>
<name>A0A9D4JDX0_DREPO</name>
<feature type="compositionally biased region" description="Polar residues" evidence="1">
    <location>
        <begin position="12"/>
        <end position="50"/>
    </location>
</feature>
<dbReference type="AlphaFoldDB" id="A0A9D4JDX0"/>
<dbReference type="EMBL" id="JAIWYP010000006">
    <property type="protein sequence ID" value="KAH3805053.1"/>
    <property type="molecule type" value="Genomic_DNA"/>
</dbReference>
<evidence type="ECO:0000313" key="2">
    <source>
        <dbReference type="EMBL" id="KAH3805053.1"/>
    </source>
</evidence>
<organism evidence="2 3">
    <name type="scientific">Dreissena polymorpha</name>
    <name type="common">Zebra mussel</name>
    <name type="synonym">Mytilus polymorpha</name>
    <dbReference type="NCBI Taxonomy" id="45954"/>
    <lineage>
        <taxon>Eukaryota</taxon>
        <taxon>Metazoa</taxon>
        <taxon>Spiralia</taxon>
        <taxon>Lophotrochozoa</taxon>
        <taxon>Mollusca</taxon>
        <taxon>Bivalvia</taxon>
        <taxon>Autobranchia</taxon>
        <taxon>Heteroconchia</taxon>
        <taxon>Euheterodonta</taxon>
        <taxon>Imparidentia</taxon>
        <taxon>Neoheterodontei</taxon>
        <taxon>Myida</taxon>
        <taxon>Dreissenoidea</taxon>
        <taxon>Dreissenidae</taxon>
        <taxon>Dreissena</taxon>
    </lineage>
</organism>
<feature type="region of interest" description="Disordered" evidence="1">
    <location>
        <begin position="1"/>
        <end position="50"/>
    </location>
</feature>
<sequence length="50" mass="5345">MTRHHNLPSGMPTLSASTELPQITSGDVQTSENNDVAKLNSGTTGSYRKN</sequence>
<keyword evidence="3" id="KW-1185">Reference proteome</keyword>
<protein>
    <submittedName>
        <fullName evidence="2">Uncharacterized protein</fullName>
    </submittedName>
</protein>